<protein>
    <submittedName>
        <fullName evidence="2">Uncharacterized protein</fullName>
    </submittedName>
</protein>
<organism evidence="1 2">
    <name type="scientific">Romanomermis culicivorax</name>
    <name type="common">Nematode worm</name>
    <dbReference type="NCBI Taxonomy" id="13658"/>
    <lineage>
        <taxon>Eukaryota</taxon>
        <taxon>Metazoa</taxon>
        <taxon>Ecdysozoa</taxon>
        <taxon>Nematoda</taxon>
        <taxon>Enoplea</taxon>
        <taxon>Dorylaimia</taxon>
        <taxon>Mermithida</taxon>
        <taxon>Mermithoidea</taxon>
        <taxon>Mermithidae</taxon>
        <taxon>Romanomermis</taxon>
    </lineage>
</organism>
<keyword evidence="1" id="KW-1185">Reference proteome</keyword>
<reference evidence="2" key="1">
    <citation type="submission" date="2022-11" db="UniProtKB">
        <authorList>
            <consortium name="WormBaseParasite"/>
        </authorList>
    </citation>
    <scope>IDENTIFICATION</scope>
</reference>
<dbReference type="WBParaSite" id="nRc.2.0.1.t47572-RA">
    <property type="protein sequence ID" value="nRc.2.0.1.t47572-RA"/>
    <property type="gene ID" value="nRc.2.0.1.g47572"/>
</dbReference>
<accession>A0A915L9R8</accession>
<sequence length="424" mass="49066">MDGMPATKKEKREVRCDVEDLNNSPRHFKIINEAVQSQVAECPPFNDGSRSEHAVLALCQAADYPLNCGKLGQRFEDLIEVRGSRHYFVRPVMDWQIMEESTCSPEFSGPFKEEQIMPRLDELRFGPLGNPICHESSPGQFTHKTGAYHKTHYLINLTLETNCRLLVEIKLLSNDSLIMLEEWGPNVTHNHYHEYPLRDEYGYSKTINVRAEQCSTASVPKRRLLDIEWTVNMSTEKHIGDVLFFVDNRNCLLQFDFYTEDKGTVSKHMGHICELCEYPNYEKNFECFPTLKINHCHVCIADMLKQIPLCSLPTPEQMRYSLHITAIQGAALEMQSSQGMVNGTENKYASDLLKVVSATIVIVEYLCYRKVEEQRRVVRWNQLGRLMEQASGRRPWEPYVTVTLQYDEAVDEDWEEENQITRPT</sequence>
<dbReference type="AlphaFoldDB" id="A0A915L9R8"/>
<dbReference type="Proteomes" id="UP000887565">
    <property type="component" value="Unplaced"/>
</dbReference>
<evidence type="ECO:0000313" key="2">
    <source>
        <dbReference type="WBParaSite" id="nRc.2.0.1.t47572-RA"/>
    </source>
</evidence>
<name>A0A915L9R8_ROMCU</name>
<proteinExistence type="predicted"/>
<evidence type="ECO:0000313" key="1">
    <source>
        <dbReference type="Proteomes" id="UP000887565"/>
    </source>
</evidence>